<dbReference type="GO" id="GO:0005886">
    <property type="term" value="C:plasma membrane"/>
    <property type="evidence" value="ECO:0007669"/>
    <property type="project" value="UniProtKB-SubCell"/>
</dbReference>
<evidence type="ECO:0000259" key="8">
    <source>
        <dbReference type="Pfam" id="PF04239"/>
    </source>
</evidence>
<evidence type="ECO:0000256" key="4">
    <source>
        <dbReference type="ARBA" id="ARBA00022692"/>
    </source>
</evidence>
<keyword evidence="4 7" id="KW-0812">Transmembrane</keyword>
<comment type="caution">
    <text evidence="9">The sequence shown here is derived from an EMBL/GenBank/DDBJ whole genome shotgun (WGS) entry which is preliminary data.</text>
</comment>
<gene>
    <name evidence="9" type="ORF">CLV58_13049</name>
</gene>
<feature type="domain" description="YetF C-terminal" evidence="8">
    <location>
        <begin position="101"/>
        <end position="170"/>
    </location>
</feature>
<evidence type="ECO:0000256" key="7">
    <source>
        <dbReference type="SAM" id="Phobius"/>
    </source>
</evidence>
<comment type="subcellular location">
    <subcellularLocation>
        <location evidence="1">Cell membrane</location>
        <topology evidence="1">Multi-pass membrane protein</topology>
    </subcellularLocation>
</comment>
<accession>A0A2T0S476</accession>
<name>A0A2T0S476_9BACT</name>
<dbReference type="RefSeq" id="WP_106140380.1">
    <property type="nucleotide sequence ID" value="NZ_PVTE01000030.1"/>
</dbReference>
<comment type="similarity">
    <text evidence="2">Belongs to the UPF0702 family.</text>
</comment>
<dbReference type="EMBL" id="PVTE01000030">
    <property type="protein sequence ID" value="PRY28192.1"/>
    <property type="molecule type" value="Genomic_DNA"/>
</dbReference>
<proteinExistence type="inferred from homology"/>
<keyword evidence="10" id="KW-1185">Reference proteome</keyword>
<evidence type="ECO:0000256" key="5">
    <source>
        <dbReference type="ARBA" id="ARBA00022989"/>
    </source>
</evidence>
<dbReference type="PANTHER" id="PTHR34582:SF6">
    <property type="entry name" value="UPF0702 TRANSMEMBRANE PROTEIN YCAP"/>
    <property type="match status" value="1"/>
</dbReference>
<feature type="transmembrane region" description="Helical" evidence="7">
    <location>
        <begin position="20"/>
        <end position="41"/>
    </location>
</feature>
<keyword evidence="6 7" id="KW-0472">Membrane</keyword>
<sequence>MQQPIEVFDWHRILIKELPWTFLGEVAFRTVFMFIILLTALTVSGKREVRQLSIYELVLVIGLGSAAGDPMFYDDVPLSSAVVVFVVMMACYKLVTYISDHYGKVRNVLEGTPVYIVEDGRVLIDNLKSEDITREELFADLRVQGIRQLGQVQTTILEPNGQISVFPFKEGAVLDGLSIMPRLLDARTERLTTPGTYACYTCGHVERFDQPVDAPVCRHCGQTKWCMTVRDT</sequence>
<organism evidence="9 10">
    <name type="scientific">Spirosoma oryzae</name>
    <dbReference type="NCBI Taxonomy" id="1469603"/>
    <lineage>
        <taxon>Bacteria</taxon>
        <taxon>Pseudomonadati</taxon>
        <taxon>Bacteroidota</taxon>
        <taxon>Cytophagia</taxon>
        <taxon>Cytophagales</taxon>
        <taxon>Cytophagaceae</taxon>
        <taxon>Spirosoma</taxon>
    </lineage>
</organism>
<dbReference type="PANTHER" id="PTHR34582">
    <property type="entry name" value="UPF0702 TRANSMEMBRANE PROTEIN YCAP"/>
    <property type="match status" value="1"/>
</dbReference>
<reference evidence="9 10" key="1">
    <citation type="submission" date="2018-03" db="EMBL/GenBank/DDBJ databases">
        <title>Genomic Encyclopedia of Archaeal and Bacterial Type Strains, Phase II (KMG-II): from individual species to whole genera.</title>
        <authorList>
            <person name="Goeker M."/>
        </authorList>
    </citation>
    <scope>NUCLEOTIDE SEQUENCE [LARGE SCALE GENOMIC DNA]</scope>
    <source>
        <strain evidence="9 10">DSM 28354</strain>
    </source>
</reference>
<dbReference type="InterPro" id="IPR023090">
    <property type="entry name" value="UPF0702_alpha/beta_dom_sf"/>
</dbReference>
<feature type="transmembrane region" description="Helical" evidence="7">
    <location>
        <begin position="78"/>
        <end position="98"/>
    </location>
</feature>
<dbReference type="InterPro" id="IPR007353">
    <property type="entry name" value="DUF421"/>
</dbReference>
<evidence type="ECO:0000256" key="2">
    <source>
        <dbReference type="ARBA" id="ARBA00006448"/>
    </source>
</evidence>
<dbReference type="OrthoDB" id="6538282at2"/>
<dbReference type="AlphaFoldDB" id="A0A2T0S476"/>
<feature type="transmembrane region" description="Helical" evidence="7">
    <location>
        <begin position="53"/>
        <end position="72"/>
    </location>
</feature>
<dbReference type="Gene3D" id="3.30.240.20">
    <property type="entry name" value="bsu07140 like domains"/>
    <property type="match status" value="1"/>
</dbReference>
<protein>
    <submittedName>
        <fullName evidence="9">Uncharacterized membrane protein YcaP (DUF421 family)</fullName>
    </submittedName>
</protein>
<keyword evidence="5 7" id="KW-1133">Transmembrane helix</keyword>
<evidence type="ECO:0000256" key="3">
    <source>
        <dbReference type="ARBA" id="ARBA00022475"/>
    </source>
</evidence>
<evidence type="ECO:0000256" key="6">
    <source>
        <dbReference type="ARBA" id="ARBA00023136"/>
    </source>
</evidence>
<dbReference type="Pfam" id="PF04239">
    <property type="entry name" value="DUF421"/>
    <property type="match status" value="1"/>
</dbReference>
<keyword evidence="3" id="KW-1003">Cell membrane</keyword>
<dbReference type="Proteomes" id="UP000238375">
    <property type="component" value="Unassembled WGS sequence"/>
</dbReference>
<evidence type="ECO:0000313" key="10">
    <source>
        <dbReference type="Proteomes" id="UP000238375"/>
    </source>
</evidence>
<evidence type="ECO:0000313" key="9">
    <source>
        <dbReference type="EMBL" id="PRY28192.1"/>
    </source>
</evidence>
<evidence type="ECO:0000256" key="1">
    <source>
        <dbReference type="ARBA" id="ARBA00004651"/>
    </source>
</evidence>